<evidence type="ECO:0008006" key="3">
    <source>
        <dbReference type="Google" id="ProtNLM"/>
    </source>
</evidence>
<dbReference type="Gene3D" id="3.90.550.20">
    <property type="match status" value="1"/>
</dbReference>
<dbReference type="Proteomes" id="UP001642484">
    <property type="component" value="Unassembled WGS sequence"/>
</dbReference>
<dbReference type="PANTHER" id="PTHR46830">
    <property type="entry name" value="TRANSFERASE, PUTATIVE-RELATED"/>
    <property type="match status" value="1"/>
</dbReference>
<proteinExistence type="predicted"/>
<dbReference type="InterPro" id="IPR046733">
    <property type="entry name" value="DUF6625"/>
</dbReference>
<dbReference type="SUPFAM" id="SSF53448">
    <property type="entry name" value="Nucleotide-diphospho-sugar transferases"/>
    <property type="match status" value="1"/>
</dbReference>
<reference evidence="1 2" key="1">
    <citation type="submission" date="2024-02" db="EMBL/GenBank/DDBJ databases">
        <authorList>
            <person name="Chen Y."/>
            <person name="Shah S."/>
            <person name="Dougan E. K."/>
            <person name="Thang M."/>
            <person name="Chan C."/>
        </authorList>
    </citation>
    <scope>NUCLEOTIDE SEQUENCE [LARGE SCALE GENOMIC DNA]</scope>
</reference>
<comment type="caution">
    <text evidence="1">The sequence shown here is derived from an EMBL/GenBank/DDBJ whole genome shotgun (WGS) entry which is preliminary data.</text>
</comment>
<keyword evidence="2" id="KW-1185">Reference proteome</keyword>
<dbReference type="InterPro" id="IPR029044">
    <property type="entry name" value="Nucleotide-diphossugar_trans"/>
</dbReference>
<accession>A0ABP0IIT3</accession>
<dbReference type="Pfam" id="PF04488">
    <property type="entry name" value="Gly_transf_sug"/>
    <property type="match status" value="1"/>
</dbReference>
<dbReference type="InterPro" id="IPR007577">
    <property type="entry name" value="GlycoTrfase_DXD_sugar-bd_CS"/>
</dbReference>
<organism evidence="1 2">
    <name type="scientific">Durusdinium trenchii</name>
    <dbReference type="NCBI Taxonomy" id="1381693"/>
    <lineage>
        <taxon>Eukaryota</taxon>
        <taxon>Sar</taxon>
        <taxon>Alveolata</taxon>
        <taxon>Dinophyceae</taxon>
        <taxon>Suessiales</taxon>
        <taxon>Symbiodiniaceae</taxon>
        <taxon>Durusdinium</taxon>
    </lineage>
</organism>
<name>A0ABP0IIT3_9DINO</name>
<gene>
    <name evidence="1" type="ORF">CCMP2556_LOCUS6382</name>
</gene>
<sequence length="881" mass="99511">MERNPQQRGAIAFFICFHSSLFSADSDEVHVWLERNSEVITESIFVEERVMVRWDHFVNGDKAWYSWGFVRESPTKHFLGSVTGNTPATGRFEWSVPPRLCGKHVQIEMCSGSPPRRTKHACHTSAPFVVEGNCVAEVPVQTTSTTTEAAALREMGPLGLGARSRSWKIGGDVDQKLSLQTTGVRNGGYSVALVVVWLGPLPTYVKAFVESARNSGPSFLIFHTHDDAPSHLKTGTSSVHFDYMPLTELADRLWNVDALRKHFNLPFDAFAQKVRECYADDNPAKGNDLKVIYGALFQKELNGFTHWGWTDLDMIWGQVGSFLEPLLPIYDVISAPDGQRPALYLSGQLTVFRNNELWRRFVTGCVTGPGYVNYGGCYLESFLSEANVFFDEKVAIWYAALRGAHIFVDFSLVLSDARWQRLSAHRKPSLYRDDGHLVVPHDSSVLPFLDIEQRNSEVHLLQNVSNCFSEFGEGWSFVCIPFDTHAMNDAFGASYEVNQKRLFLWPSPLRPVDRGSEFAAFHLHRSKASFKMHWENCGPSENNWHCYKNNGIVCACELASTFSKGFNPIPNIVHFVLTDRDTRFFDWPCYVAIRSAWEKLRPEKLLVHVLDGIEPNTSAAWWQAAKRFVSDVLPFPRSEVPLSLNGVKITHPAFIADFRRIQILYSWGGIYMDTDALSLQSFDALRHWKAVLGRQGGDELRATVGLMMFEKHSVLLDTLLDRMKRAYTGAWGLHAGHVLDDMMKELQPPGVAILGHSSGFFASSWLAADFMELMEESGRVDWSRCWSLHLYNSQTKKYTKDPLELCQNAGSPYKAGDLCAGLNMAIDMSDIYSMVNQGYPLMNRRLEEVFEQRVAEQTQLFHDAVSPSLDIVSVKGFKAEL</sequence>
<evidence type="ECO:0000313" key="2">
    <source>
        <dbReference type="Proteomes" id="UP001642484"/>
    </source>
</evidence>
<evidence type="ECO:0000313" key="1">
    <source>
        <dbReference type="EMBL" id="CAK9001270.1"/>
    </source>
</evidence>
<protein>
    <recommendedName>
        <fullName evidence="3">Alpha 1,4-glycosyltransferase domain-containing protein</fullName>
    </recommendedName>
</protein>
<dbReference type="EMBL" id="CAXAMN010002780">
    <property type="protein sequence ID" value="CAK9001270.1"/>
    <property type="molecule type" value="Genomic_DNA"/>
</dbReference>
<dbReference type="PANTHER" id="PTHR46830:SF2">
    <property type="entry name" value="ALPHA-1,4-N-ACETYLGLUCOSAMINYLTRANSFERASE"/>
    <property type="match status" value="1"/>
</dbReference>
<dbReference type="Pfam" id="PF20330">
    <property type="entry name" value="DUF6625"/>
    <property type="match status" value="1"/>
</dbReference>